<keyword evidence="2" id="KW-1185">Reference proteome</keyword>
<accession>A0A4Y7T1S4</accession>
<reference evidence="1 2" key="1">
    <citation type="journal article" date="2019" name="Nat. Ecol. Evol.">
        <title>Megaphylogeny resolves global patterns of mushroom evolution.</title>
        <authorList>
            <person name="Varga T."/>
            <person name="Krizsan K."/>
            <person name="Foldi C."/>
            <person name="Dima B."/>
            <person name="Sanchez-Garcia M."/>
            <person name="Sanchez-Ramirez S."/>
            <person name="Szollosi G.J."/>
            <person name="Szarkandi J.G."/>
            <person name="Papp V."/>
            <person name="Albert L."/>
            <person name="Andreopoulos W."/>
            <person name="Angelini C."/>
            <person name="Antonin V."/>
            <person name="Barry K.W."/>
            <person name="Bougher N.L."/>
            <person name="Buchanan P."/>
            <person name="Buyck B."/>
            <person name="Bense V."/>
            <person name="Catcheside P."/>
            <person name="Chovatia M."/>
            <person name="Cooper J."/>
            <person name="Damon W."/>
            <person name="Desjardin D."/>
            <person name="Finy P."/>
            <person name="Geml J."/>
            <person name="Haridas S."/>
            <person name="Hughes K."/>
            <person name="Justo A."/>
            <person name="Karasinski D."/>
            <person name="Kautmanova I."/>
            <person name="Kiss B."/>
            <person name="Kocsube S."/>
            <person name="Kotiranta H."/>
            <person name="LaButti K.M."/>
            <person name="Lechner B.E."/>
            <person name="Liimatainen K."/>
            <person name="Lipzen A."/>
            <person name="Lukacs Z."/>
            <person name="Mihaltcheva S."/>
            <person name="Morgado L.N."/>
            <person name="Niskanen T."/>
            <person name="Noordeloos M.E."/>
            <person name="Ohm R.A."/>
            <person name="Ortiz-Santana B."/>
            <person name="Ovrebo C."/>
            <person name="Racz N."/>
            <person name="Riley R."/>
            <person name="Savchenko A."/>
            <person name="Shiryaev A."/>
            <person name="Soop K."/>
            <person name="Spirin V."/>
            <person name="Szebenyi C."/>
            <person name="Tomsovsky M."/>
            <person name="Tulloss R.E."/>
            <person name="Uehling J."/>
            <person name="Grigoriev I.V."/>
            <person name="Vagvolgyi C."/>
            <person name="Papp T."/>
            <person name="Martin F.M."/>
            <person name="Miettinen O."/>
            <person name="Hibbett D.S."/>
            <person name="Nagy L.G."/>
        </authorList>
    </citation>
    <scope>NUCLEOTIDE SEQUENCE [LARGE SCALE GENOMIC DNA]</scope>
    <source>
        <strain evidence="1 2">FP101781</strain>
    </source>
</reference>
<dbReference type="Proteomes" id="UP000298030">
    <property type="component" value="Unassembled WGS sequence"/>
</dbReference>
<comment type="caution">
    <text evidence="1">The sequence shown here is derived from an EMBL/GenBank/DDBJ whole genome shotgun (WGS) entry which is preliminary data.</text>
</comment>
<evidence type="ECO:0000313" key="2">
    <source>
        <dbReference type="Proteomes" id="UP000298030"/>
    </source>
</evidence>
<sequence>MFAQSSSSLTIRRWTHVHQLGRETVYSVPAVRGRSIVSEKLVAWYRPILRVPLADPGKQLNDSPSPRGAYSEDSQVTSVQVEVRASLHPLHHVVVPLNSERVDGHWVRRDAHEAEKACLPRSSDRRIALGWAKCLEGRAIEEVQLGWPCSEAIMRVMNQADFL</sequence>
<organism evidence="1 2">
    <name type="scientific">Coprinellus micaceus</name>
    <name type="common">Glistening ink-cap mushroom</name>
    <name type="synonym">Coprinus micaceus</name>
    <dbReference type="NCBI Taxonomy" id="71717"/>
    <lineage>
        <taxon>Eukaryota</taxon>
        <taxon>Fungi</taxon>
        <taxon>Dikarya</taxon>
        <taxon>Basidiomycota</taxon>
        <taxon>Agaricomycotina</taxon>
        <taxon>Agaricomycetes</taxon>
        <taxon>Agaricomycetidae</taxon>
        <taxon>Agaricales</taxon>
        <taxon>Agaricineae</taxon>
        <taxon>Psathyrellaceae</taxon>
        <taxon>Coprinellus</taxon>
    </lineage>
</organism>
<dbReference type="EMBL" id="QPFP01000036">
    <property type="protein sequence ID" value="TEB27904.1"/>
    <property type="molecule type" value="Genomic_DNA"/>
</dbReference>
<dbReference type="AlphaFoldDB" id="A0A4Y7T1S4"/>
<protein>
    <submittedName>
        <fullName evidence="1">Uncharacterized protein</fullName>
    </submittedName>
</protein>
<evidence type="ECO:0000313" key="1">
    <source>
        <dbReference type="EMBL" id="TEB27904.1"/>
    </source>
</evidence>
<gene>
    <name evidence="1" type="ORF">FA13DRAFT_841626</name>
</gene>
<proteinExistence type="predicted"/>
<name>A0A4Y7T1S4_COPMI</name>